<evidence type="ECO:0000313" key="3">
    <source>
        <dbReference type="Proteomes" id="UP000479293"/>
    </source>
</evidence>
<name>A0A7C9BG54_9BACT</name>
<feature type="transmembrane region" description="Helical" evidence="1">
    <location>
        <begin position="108"/>
        <end position="126"/>
    </location>
</feature>
<accession>A0A7C9BG54</accession>
<dbReference type="Pfam" id="PF12650">
    <property type="entry name" value="DUF3784"/>
    <property type="match status" value="1"/>
</dbReference>
<dbReference type="AlphaFoldDB" id="A0A7C9BG54"/>
<keyword evidence="1" id="KW-0812">Transmembrane</keyword>
<protein>
    <submittedName>
        <fullName evidence="2">DUF3784 domain-containing protein</fullName>
    </submittedName>
</protein>
<gene>
    <name evidence="2" type="ORF">GBK04_26040</name>
</gene>
<evidence type="ECO:0000256" key="1">
    <source>
        <dbReference type="SAM" id="Phobius"/>
    </source>
</evidence>
<sequence>MIFIAFILSLVFGSIGFVVTKNNARYILSGYNTMSEQDRQQFDITSYLAYFKKFHLILAGALLGGVLLLSLINNNWASIFMIEFPLCAYLYFLISTSAHYHTTTKQKQGTYIAGGVLSIIILVLMFESFTDYKSSELVLGPDMLEIRGSFGVTLNKAEVIGYELVDKLPEIAYKTGGFAAGDYAKGKFKTKNGKFIWLYVNKNVSPYLLIKSSKGEIYYNHDKTRPSTFREQLRNWLGATR</sequence>
<organism evidence="2 3">
    <name type="scientific">Salmonirosea aquatica</name>
    <dbReference type="NCBI Taxonomy" id="2654236"/>
    <lineage>
        <taxon>Bacteria</taxon>
        <taxon>Pseudomonadati</taxon>
        <taxon>Bacteroidota</taxon>
        <taxon>Cytophagia</taxon>
        <taxon>Cytophagales</taxon>
        <taxon>Spirosomataceae</taxon>
        <taxon>Salmonirosea</taxon>
    </lineage>
</organism>
<feature type="transmembrane region" description="Helical" evidence="1">
    <location>
        <begin position="84"/>
        <end position="102"/>
    </location>
</feature>
<dbReference type="Proteomes" id="UP000479293">
    <property type="component" value="Unassembled WGS sequence"/>
</dbReference>
<evidence type="ECO:0000313" key="2">
    <source>
        <dbReference type="EMBL" id="MPR36698.1"/>
    </source>
</evidence>
<keyword evidence="1" id="KW-0472">Membrane</keyword>
<feature type="transmembrane region" description="Helical" evidence="1">
    <location>
        <begin position="54"/>
        <end position="72"/>
    </location>
</feature>
<keyword evidence="3" id="KW-1185">Reference proteome</keyword>
<keyword evidence="1" id="KW-1133">Transmembrane helix</keyword>
<proteinExistence type="predicted"/>
<dbReference type="EMBL" id="WHLY01000002">
    <property type="protein sequence ID" value="MPR36698.1"/>
    <property type="molecule type" value="Genomic_DNA"/>
</dbReference>
<dbReference type="InterPro" id="IPR017259">
    <property type="entry name" value="UCP037672"/>
</dbReference>
<comment type="caution">
    <text evidence="2">The sequence shown here is derived from an EMBL/GenBank/DDBJ whole genome shotgun (WGS) entry which is preliminary data.</text>
</comment>
<dbReference type="RefSeq" id="WP_152764836.1">
    <property type="nucleotide sequence ID" value="NZ_WHLY01000002.1"/>
</dbReference>
<reference evidence="2 3" key="1">
    <citation type="submission" date="2019-10" db="EMBL/GenBank/DDBJ databases">
        <title>Draft Genome Sequence of Cytophagaceae sp. SJW1-29.</title>
        <authorList>
            <person name="Choi A."/>
        </authorList>
    </citation>
    <scope>NUCLEOTIDE SEQUENCE [LARGE SCALE GENOMIC DNA]</scope>
    <source>
        <strain evidence="2 3">SJW1-29</strain>
    </source>
</reference>